<evidence type="ECO:0000256" key="6">
    <source>
        <dbReference type="ARBA" id="ARBA00022989"/>
    </source>
</evidence>
<dbReference type="InterPro" id="IPR004686">
    <property type="entry name" value="Mtc"/>
</dbReference>
<proteinExistence type="inferred from homology"/>
<evidence type="ECO:0000313" key="10">
    <source>
        <dbReference type="EMBL" id="CAI9733169.1"/>
    </source>
</evidence>
<feature type="transmembrane region" description="Helical" evidence="9">
    <location>
        <begin position="296"/>
        <end position="316"/>
    </location>
</feature>
<dbReference type="PANTHER" id="PTHR11153:SF8">
    <property type="entry name" value="SIDEROFLEXIN-1"/>
    <property type="match status" value="1"/>
</dbReference>
<keyword evidence="3" id="KW-0813">Transport</keyword>
<dbReference type="Pfam" id="PF03820">
    <property type="entry name" value="SFXNs"/>
    <property type="match status" value="1"/>
</dbReference>
<dbReference type="GO" id="GO:0140300">
    <property type="term" value="P:serine import into mitochondrion"/>
    <property type="evidence" value="ECO:0007669"/>
    <property type="project" value="TreeGrafter"/>
</dbReference>
<keyword evidence="6 9" id="KW-1133">Transmembrane helix</keyword>
<protein>
    <recommendedName>
        <fullName evidence="9">Sidoreflexin</fullName>
    </recommendedName>
</protein>
<evidence type="ECO:0000256" key="2">
    <source>
        <dbReference type="ARBA" id="ARBA00005974"/>
    </source>
</evidence>
<dbReference type="EMBL" id="OX597827">
    <property type="protein sequence ID" value="CAI9733169.1"/>
    <property type="molecule type" value="Genomic_DNA"/>
</dbReference>
<keyword evidence="8 9" id="KW-0472">Membrane</keyword>
<organism evidence="10 11">
    <name type="scientific">Octopus vulgaris</name>
    <name type="common">Common octopus</name>
    <dbReference type="NCBI Taxonomy" id="6645"/>
    <lineage>
        <taxon>Eukaryota</taxon>
        <taxon>Metazoa</taxon>
        <taxon>Spiralia</taxon>
        <taxon>Lophotrochozoa</taxon>
        <taxon>Mollusca</taxon>
        <taxon>Cephalopoda</taxon>
        <taxon>Coleoidea</taxon>
        <taxon>Octopodiformes</taxon>
        <taxon>Octopoda</taxon>
        <taxon>Incirrata</taxon>
        <taxon>Octopodidae</taxon>
        <taxon>Octopus</taxon>
    </lineage>
</organism>
<dbReference type="GO" id="GO:0015075">
    <property type="term" value="F:monoatomic ion transmembrane transporter activity"/>
    <property type="evidence" value="ECO:0007669"/>
    <property type="project" value="InterPro"/>
</dbReference>
<name>A0AA36BFN3_OCTVU</name>
<dbReference type="PANTHER" id="PTHR11153">
    <property type="entry name" value="SIDEROFLEXIN"/>
    <property type="match status" value="1"/>
</dbReference>
<feature type="transmembrane region" description="Helical" evidence="9">
    <location>
        <begin position="259"/>
        <end position="276"/>
    </location>
</feature>
<comment type="subcellular location">
    <subcellularLocation>
        <location evidence="1 9">Mitochondrion membrane</location>
        <topology evidence="1 9">Multi-pass membrane protein</topology>
    </subcellularLocation>
</comment>
<keyword evidence="5" id="KW-0029">Amino-acid transport</keyword>
<evidence type="ECO:0000256" key="9">
    <source>
        <dbReference type="RuleBase" id="RU362000"/>
    </source>
</evidence>
<evidence type="ECO:0000256" key="7">
    <source>
        <dbReference type="ARBA" id="ARBA00023128"/>
    </source>
</evidence>
<keyword evidence="7 9" id="KW-0496">Mitochondrion</keyword>
<feature type="transmembrane region" description="Helical" evidence="9">
    <location>
        <begin position="172"/>
        <end position="194"/>
    </location>
</feature>
<dbReference type="GO" id="GO:0005743">
    <property type="term" value="C:mitochondrial inner membrane"/>
    <property type="evidence" value="ECO:0007669"/>
    <property type="project" value="TreeGrafter"/>
</dbReference>
<accession>A0AA36BFN3</accession>
<evidence type="ECO:0000256" key="8">
    <source>
        <dbReference type="ARBA" id="ARBA00023136"/>
    </source>
</evidence>
<evidence type="ECO:0000256" key="5">
    <source>
        <dbReference type="ARBA" id="ARBA00022970"/>
    </source>
</evidence>
<comment type="similarity">
    <text evidence="2 9">Belongs to the sideroflexin family.</text>
</comment>
<dbReference type="AlphaFoldDB" id="A0AA36BFN3"/>
<dbReference type="Proteomes" id="UP001162480">
    <property type="component" value="Chromosome 14"/>
</dbReference>
<keyword evidence="11" id="KW-1185">Reference proteome</keyword>
<evidence type="ECO:0000313" key="11">
    <source>
        <dbReference type="Proteomes" id="UP001162480"/>
    </source>
</evidence>
<gene>
    <name evidence="10" type="ORF">OCTVUL_1B008506</name>
</gene>
<sequence>MKVYNVHGCKRLRIDKRFMDMDVDIKMADQSLVGSSRIDLDEPRYDQNTFKGRAKHFFITTNPLNLFSSSSQLASAKSIVEGYRNGQIFPGKTDDDIWRAKHLYDSAFHPDTKEKMFILGRMSAQVPMNMTITGCMMTFYKTPMAVIFWQWFNQSFNAIVNYTNRSGDTPIPVSQLGLSYVLATGGAMATALGFNKVVKSMSPLIGRFVPFTAVAAANCINIPCMRSREIMKGIPIFDERGQRLGESTAAAKSAITQVVFSRILMACPGMIIPPFIMNVLEARPFLKKYPYMNAPIQVGLVGMLLVFATPLCCALFPQKSSMSVTSLEQEAQDKIKKLTDKPIERVYFNKGL</sequence>
<feature type="transmembrane region" description="Helical" evidence="9">
    <location>
        <begin position="131"/>
        <end position="152"/>
    </location>
</feature>
<keyword evidence="4 9" id="KW-0812">Transmembrane</keyword>
<evidence type="ECO:0000256" key="1">
    <source>
        <dbReference type="ARBA" id="ARBA00004225"/>
    </source>
</evidence>
<reference evidence="10" key="1">
    <citation type="submission" date="2023-08" db="EMBL/GenBank/DDBJ databases">
        <authorList>
            <person name="Alioto T."/>
            <person name="Alioto T."/>
            <person name="Gomez Garrido J."/>
        </authorList>
    </citation>
    <scope>NUCLEOTIDE SEQUENCE</scope>
</reference>
<evidence type="ECO:0000256" key="3">
    <source>
        <dbReference type="ARBA" id="ARBA00022448"/>
    </source>
</evidence>
<dbReference type="NCBIfam" id="TIGR00798">
    <property type="entry name" value="mtc"/>
    <property type="match status" value="1"/>
</dbReference>
<evidence type="ECO:0000256" key="4">
    <source>
        <dbReference type="ARBA" id="ARBA00022692"/>
    </source>
</evidence>